<accession>A0A835IP16</accession>
<dbReference type="PANTHER" id="PTHR44830">
    <property type="entry name" value="ELONGATION FACTOR 1 ALPHA"/>
    <property type="match status" value="1"/>
</dbReference>
<comment type="caution">
    <text evidence="1">The sequence shown here is derived from an EMBL/GenBank/DDBJ whole genome shotgun (WGS) entry which is preliminary data.</text>
</comment>
<protein>
    <submittedName>
        <fullName evidence="1">Uncharacterized protein</fullName>
    </submittedName>
</protein>
<dbReference type="EMBL" id="JADFTS010000002">
    <property type="protein sequence ID" value="KAF9621285.1"/>
    <property type="molecule type" value="Genomic_DNA"/>
</dbReference>
<name>A0A835IP16_9MAGN</name>
<organism evidence="1 2">
    <name type="scientific">Coptis chinensis</name>
    <dbReference type="NCBI Taxonomy" id="261450"/>
    <lineage>
        <taxon>Eukaryota</taxon>
        <taxon>Viridiplantae</taxon>
        <taxon>Streptophyta</taxon>
        <taxon>Embryophyta</taxon>
        <taxon>Tracheophyta</taxon>
        <taxon>Spermatophyta</taxon>
        <taxon>Magnoliopsida</taxon>
        <taxon>Ranunculales</taxon>
        <taxon>Ranunculaceae</taxon>
        <taxon>Coptidoideae</taxon>
        <taxon>Coptis</taxon>
    </lineage>
</organism>
<evidence type="ECO:0000313" key="2">
    <source>
        <dbReference type="Proteomes" id="UP000631114"/>
    </source>
</evidence>
<proteinExistence type="predicted"/>
<gene>
    <name evidence="1" type="ORF">IFM89_018502</name>
</gene>
<dbReference type="AlphaFoldDB" id="A0A835IP16"/>
<reference evidence="1 2" key="1">
    <citation type="submission" date="2020-10" db="EMBL/GenBank/DDBJ databases">
        <title>The Coptis chinensis genome and diversification of protoberbering-type alkaloids.</title>
        <authorList>
            <person name="Wang B."/>
            <person name="Shu S."/>
            <person name="Song C."/>
            <person name="Liu Y."/>
        </authorList>
    </citation>
    <scope>NUCLEOTIDE SEQUENCE [LARGE SCALE GENOMIC DNA]</scope>
    <source>
        <strain evidence="1">HL-2020</strain>
        <tissue evidence="1">Leaf</tissue>
    </source>
</reference>
<dbReference type="PANTHER" id="PTHR44830:SF1">
    <property type="entry name" value="TR-TYPE G DOMAIN-CONTAINING PROTEIN"/>
    <property type="match status" value="1"/>
</dbReference>
<dbReference type="Proteomes" id="UP000631114">
    <property type="component" value="Unassembled WGS sequence"/>
</dbReference>
<sequence>MVATFAPIGLTKLSLMRCTKKFSRSPRGGHVGFNVKDVDVKDLNPIGLLHQISKLIPPGRLNFSAQVNIMGQIGNGYAPVLNILICHIAVTF</sequence>
<evidence type="ECO:0000313" key="1">
    <source>
        <dbReference type="EMBL" id="KAF9621285.1"/>
    </source>
</evidence>
<keyword evidence="2" id="KW-1185">Reference proteome</keyword>